<keyword evidence="9 14" id="KW-0560">Oxidoreductase</keyword>
<dbReference type="Proteomes" id="UP000255417">
    <property type="component" value="Unassembled WGS sequence"/>
</dbReference>
<dbReference type="GO" id="GO:0006457">
    <property type="term" value="P:protein folding"/>
    <property type="evidence" value="ECO:0007669"/>
    <property type="project" value="InterPro"/>
</dbReference>
<feature type="topological domain" description="Periplasmic" evidence="14">
    <location>
        <begin position="91"/>
        <end position="145"/>
    </location>
</feature>
<keyword evidence="5" id="KW-0997">Cell inner membrane</keyword>
<keyword evidence="4 14" id="KW-1003">Cell membrane</keyword>
<evidence type="ECO:0000256" key="1">
    <source>
        <dbReference type="ARBA" id="ARBA00004429"/>
    </source>
</evidence>
<dbReference type="SUPFAM" id="SSF158442">
    <property type="entry name" value="DsbB-like"/>
    <property type="match status" value="1"/>
</dbReference>
<evidence type="ECO:0000256" key="5">
    <source>
        <dbReference type="ARBA" id="ARBA00022519"/>
    </source>
</evidence>
<dbReference type="Pfam" id="PF02600">
    <property type="entry name" value="DsbB"/>
    <property type="match status" value="1"/>
</dbReference>
<dbReference type="InterPro" id="IPR050183">
    <property type="entry name" value="DsbB"/>
</dbReference>
<dbReference type="InterPro" id="IPR023380">
    <property type="entry name" value="DsbB-like_sf"/>
</dbReference>
<evidence type="ECO:0000256" key="3">
    <source>
        <dbReference type="ARBA" id="ARBA00022448"/>
    </source>
</evidence>
<accession>A0A379CB67</accession>
<feature type="topological domain" description="Cytoplasmic" evidence="14">
    <location>
        <begin position="1"/>
        <end position="14"/>
    </location>
</feature>
<evidence type="ECO:0000256" key="13">
    <source>
        <dbReference type="ARBA" id="ARBA00023284"/>
    </source>
</evidence>
<dbReference type="InterPro" id="IPR003752">
    <property type="entry name" value="DiS_bond_form_DsbB/BdbC"/>
</dbReference>
<feature type="disulfide bond" description="Redox-active" evidence="14">
    <location>
        <begin position="41"/>
        <end position="44"/>
    </location>
</feature>
<dbReference type="PANTHER" id="PTHR36570">
    <property type="entry name" value="DISULFIDE BOND FORMATION PROTEIN B"/>
    <property type="match status" value="1"/>
</dbReference>
<evidence type="ECO:0000256" key="15">
    <source>
        <dbReference type="SAM" id="Phobius"/>
    </source>
</evidence>
<comment type="caution">
    <text evidence="14">Lacks conserved residue(s) required for the propagation of feature annotation.</text>
</comment>
<protein>
    <recommendedName>
        <fullName evidence="14">Disulfide bond formation protein B</fullName>
    </recommendedName>
    <alternativeName>
        <fullName evidence="14">Disulfide oxidoreductase</fullName>
    </alternativeName>
</protein>
<dbReference type="GO" id="GO:0005886">
    <property type="term" value="C:plasma membrane"/>
    <property type="evidence" value="ECO:0007669"/>
    <property type="project" value="UniProtKB-SubCell"/>
</dbReference>
<sequence length="178" mass="20125">MLNYIKELSLTRSAWFCLILSGLILEGVALYFQHKMGLAPCVMCIYERVALFSICIAGVMAFIAPRFLIFRLLGLFIGIFGAIKGLSLAIKHTNYQFNPSPWNQCPIKVDFPPTLPLNEWFPNVFEATGSCSEVQWTFLSFSMPQWLIVVFGGYLLALVLIAISQFKRSKKNNQLIFG</sequence>
<name>A0A379CB67_9PAST</name>
<comment type="subcellular location">
    <subcellularLocation>
        <location evidence="1">Cell inner membrane</location>
        <topology evidence="1">Multi-pass membrane protein</topology>
    </subcellularLocation>
    <subcellularLocation>
        <location evidence="14">Cell membrane</location>
        <topology evidence="14">Multi-pass membrane protein</topology>
    </subcellularLocation>
</comment>
<comment type="similarity">
    <text evidence="2 14">Belongs to the DsbB family.</text>
</comment>
<evidence type="ECO:0000256" key="12">
    <source>
        <dbReference type="ARBA" id="ARBA00023186"/>
    </source>
</evidence>
<keyword evidence="17" id="KW-1185">Reference proteome</keyword>
<keyword evidence="7 14" id="KW-0249">Electron transport</keyword>
<evidence type="ECO:0000256" key="14">
    <source>
        <dbReference type="HAMAP-Rule" id="MF_00286"/>
    </source>
</evidence>
<reference evidence="16 17" key="1">
    <citation type="submission" date="2018-06" db="EMBL/GenBank/DDBJ databases">
        <authorList>
            <consortium name="Pathogen Informatics"/>
            <person name="Doyle S."/>
        </authorList>
    </citation>
    <scope>NUCLEOTIDE SEQUENCE [LARGE SCALE GENOMIC DNA]</scope>
    <source>
        <strain evidence="16 17">NCTC12872</strain>
    </source>
</reference>
<comment type="function">
    <text evidence="14">Required for disulfide bond formation in some periplasmic proteins. Acts by oxidizing the DsbA protein.</text>
</comment>
<evidence type="ECO:0000313" key="16">
    <source>
        <dbReference type="EMBL" id="SUB59378.1"/>
    </source>
</evidence>
<evidence type="ECO:0000256" key="10">
    <source>
        <dbReference type="ARBA" id="ARBA00023136"/>
    </source>
</evidence>
<feature type="transmembrane region" description="Helical" evidence="15">
    <location>
        <begin position="12"/>
        <end position="33"/>
    </location>
</feature>
<keyword evidence="11 14" id="KW-1015">Disulfide bond</keyword>
<keyword evidence="13 14" id="KW-0676">Redox-active center</keyword>
<feature type="topological domain" description="Cytoplasmic" evidence="14">
    <location>
        <begin position="165"/>
        <end position="178"/>
    </location>
</feature>
<dbReference type="EMBL" id="UGTA01000001">
    <property type="protein sequence ID" value="SUB59378.1"/>
    <property type="molecule type" value="Genomic_DNA"/>
</dbReference>
<feature type="topological domain" description="Periplasmic" evidence="14">
    <location>
        <begin position="32"/>
        <end position="49"/>
    </location>
</feature>
<evidence type="ECO:0000256" key="7">
    <source>
        <dbReference type="ARBA" id="ARBA00022982"/>
    </source>
</evidence>
<keyword evidence="6 14" id="KW-0812">Transmembrane</keyword>
<gene>
    <name evidence="14 16" type="primary">dsbB</name>
    <name evidence="16" type="ORF">NCTC12872_01362</name>
</gene>
<evidence type="ECO:0000256" key="11">
    <source>
        <dbReference type="ARBA" id="ARBA00023157"/>
    </source>
</evidence>
<feature type="transmembrane region" description="Helical" evidence="15">
    <location>
        <begin position="146"/>
        <end position="166"/>
    </location>
</feature>
<evidence type="ECO:0000313" key="17">
    <source>
        <dbReference type="Proteomes" id="UP000255417"/>
    </source>
</evidence>
<dbReference type="RefSeq" id="WP_115315860.1">
    <property type="nucleotide sequence ID" value="NZ_LWIF01000001.1"/>
</dbReference>
<evidence type="ECO:0000256" key="8">
    <source>
        <dbReference type="ARBA" id="ARBA00022989"/>
    </source>
</evidence>
<dbReference type="NCBIfam" id="NF002485">
    <property type="entry name" value="PRK01749.1"/>
    <property type="match status" value="1"/>
</dbReference>
<dbReference type="HAMAP" id="MF_00286">
    <property type="entry name" value="DsbB"/>
    <property type="match status" value="1"/>
</dbReference>
<feature type="transmembrane region" description="Helical" evidence="15">
    <location>
        <begin position="45"/>
        <end position="65"/>
    </location>
</feature>
<evidence type="ECO:0000256" key="4">
    <source>
        <dbReference type="ARBA" id="ARBA00022475"/>
    </source>
</evidence>
<feature type="transmembrane region" description="Helical" evidence="15">
    <location>
        <begin position="72"/>
        <end position="90"/>
    </location>
</feature>
<dbReference type="OrthoDB" id="3711263at2"/>
<evidence type="ECO:0000256" key="2">
    <source>
        <dbReference type="ARBA" id="ARBA00008823"/>
    </source>
</evidence>
<dbReference type="PANTHER" id="PTHR36570:SF2">
    <property type="entry name" value="DISULFIDE BOND FORMATION PROTEIN B"/>
    <property type="match status" value="1"/>
</dbReference>
<evidence type="ECO:0000256" key="6">
    <source>
        <dbReference type="ARBA" id="ARBA00022692"/>
    </source>
</evidence>
<proteinExistence type="inferred from homology"/>
<keyword evidence="10 14" id="KW-0472">Membrane</keyword>
<dbReference type="Gene3D" id="1.20.1550.10">
    <property type="entry name" value="DsbB-like"/>
    <property type="match status" value="1"/>
</dbReference>
<feature type="disulfide bond" description="Redox-active" evidence="14">
    <location>
        <begin position="105"/>
        <end position="131"/>
    </location>
</feature>
<keyword evidence="8 14" id="KW-1133">Transmembrane helix</keyword>
<dbReference type="GO" id="GO:0015035">
    <property type="term" value="F:protein-disulfide reductase activity"/>
    <property type="evidence" value="ECO:0007669"/>
    <property type="project" value="UniProtKB-UniRule"/>
</dbReference>
<dbReference type="InterPro" id="IPR022920">
    <property type="entry name" value="Disulphide_bond_form_DsbB"/>
</dbReference>
<evidence type="ECO:0000256" key="9">
    <source>
        <dbReference type="ARBA" id="ARBA00023002"/>
    </source>
</evidence>
<dbReference type="GO" id="GO:0009055">
    <property type="term" value="F:electron transfer activity"/>
    <property type="evidence" value="ECO:0007669"/>
    <property type="project" value="UniProtKB-UniRule"/>
</dbReference>
<dbReference type="AlphaFoldDB" id="A0A379CB67"/>
<organism evidence="16 17">
    <name type="scientific">Phocoenobacter uteri</name>
    <dbReference type="NCBI Taxonomy" id="146806"/>
    <lineage>
        <taxon>Bacteria</taxon>
        <taxon>Pseudomonadati</taxon>
        <taxon>Pseudomonadota</taxon>
        <taxon>Gammaproteobacteria</taxon>
        <taxon>Pasteurellales</taxon>
        <taxon>Pasteurellaceae</taxon>
        <taxon>Phocoenobacter</taxon>
    </lineage>
</organism>
<keyword evidence="12 14" id="KW-0143">Chaperone</keyword>
<keyword evidence="3 14" id="KW-0813">Transport</keyword>